<dbReference type="InterPro" id="IPR042098">
    <property type="entry name" value="TauD-like_sf"/>
</dbReference>
<proteinExistence type="predicted"/>
<evidence type="ECO:0000256" key="1">
    <source>
        <dbReference type="ARBA" id="ARBA00001954"/>
    </source>
</evidence>
<evidence type="ECO:0000313" key="3">
    <source>
        <dbReference type="EMBL" id="TYO60804.1"/>
    </source>
</evidence>
<dbReference type="SUPFAM" id="SSF51197">
    <property type="entry name" value="Clavaminate synthase-like"/>
    <property type="match status" value="1"/>
</dbReference>
<name>A0A5S4YAU2_9BRAD</name>
<reference evidence="3 4" key="1">
    <citation type="submission" date="2019-08" db="EMBL/GenBank/DDBJ databases">
        <title>Bradyrhizobium hipponensis sp. nov., a rhizobium isolated from a Lupinus angustifolius root nodule in Tunisia.</title>
        <authorList>
            <person name="Off K."/>
            <person name="Rejili M."/>
            <person name="Mars M."/>
            <person name="Brachmann A."/>
            <person name="Marin M."/>
        </authorList>
    </citation>
    <scope>NUCLEOTIDE SEQUENCE [LARGE SCALE GENOMIC DNA]</scope>
    <source>
        <strain evidence="4">aSej3</strain>
    </source>
</reference>
<dbReference type="AlphaFoldDB" id="A0A5S4YAU2"/>
<gene>
    <name evidence="3" type="ORF">FXV83_41850</name>
</gene>
<protein>
    <recommendedName>
        <fullName evidence="5">TauD/TfdA-like domain-containing protein</fullName>
    </recommendedName>
</protein>
<dbReference type="Proteomes" id="UP000324797">
    <property type="component" value="Unassembled WGS sequence"/>
</dbReference>
<dbReference type="PANTHER" id="PTHR10696">
    <property type="entry name" value="GAMMA-BUTYROBETAINE HYDROXYLASE-RELATED"/>
    <property type="match status" value="1"/>
</dbReference>
<dbReference type="InterPro" id="IPR050411">
    <property type="entry name" value="AlphaKG_dependent_hydroxylases"/>
</dbReference>
<evidence type="ECO:0000256" key="2">
    <source>
        <dbReference type="ARBA" id="ARBA00023002"/>
    </source>
</evidence>
<keyword evidence="4" id="KW-1185">Reference proteome</keyword>
<evidence type="ECO:0008006" key="5">
    <source>
        <dbReference type="Google" id="ProtNLM"/>
    </source>
</evidence>
<sequence length="234" mass="26013">MHIHGTMLSDTNQPDLVALRQAVVLDGFAFVPRWERGVTTDELATRIGTALKLGKATVAHQIVPKRTDTPNTYSGMYGFSEFPLHTDMAHWRDPPRYMMLRCVRGHASVATMVLDGRKLIDAIGEAVLARSLVRPRRPIRGAFHLLSLYRATRSGTEPLLRWDEAFIVPASPAGVEGTELVRSVLGQIEPIHFSLADPGDTLIIDNWRMLHGRSALTAIEANRIVERVYMGALI</sequence>
<dbReference type="Gene3D" id="3.60.130.10">
    <property type="entry name" value="Clavaminate synthase-like"/>
    <property type="match status" value="1"/>
</dbReference>
<evidence type="ECO:0000313" key="4">
    <source>
        <dbReference type="Proteomes" id="UP000324797"/>
    </source>
</evidence>
<dbReference type="EMBL" id="VSTH01000280">
    <property type="protein sequence ID" value="TYO60804.1"/>
    <property type="molecule type" value="Genomic_DNA"/>
</dbReference>
<comment type="caution">
    <text evidence="3">The sequence shown here is derived from an EMBL/GenBank/DDBJ whole genome shotgun (WGS) entry which is preliminary data.</text>
</comment>
<dbReference type="GO" id="GO:0016706">
    <property type="term" value="F:2-oxoglutarate-dependent dioxygenase activity"/>
    <property type="evidence" value="ECO:0007669"/>
    <property type="project" value="UniProtKB-ARBA"/>
</dbReference>
<dbReference type="PANTHER" id="PTHR10696:SF56">
    <property type="entry name" value="TAUD_TFDA-LIKE DOMAIN-CONTAINING PROTEIN"/>
    <property type="match status" value="1"/>
</dbReference>
<organism evidence="3 4">
    <name type="scientific">Bradyrhizobium hipponense</name>
    <dbReference type="NCBI Taxonomy" id="2605638"/>
    <lineage>
        <taxon>Bacteria</taxon>
        <taxon>Pseudomonadati</taxon>
        <taxon>Pseudomonadota</taxon>
        <taxon>Alphaproteobacteria</taxon>
        <taxon>Hyphomicrobiales</taxon>
        <taxon>Nitrobacteraceae</taxon>
        <taxon>Bradyrhizobium</taxon>
    </lineage>
</organism>
<comment type="cofactor">
    <cofactor evidence="1">
        <name>Fe(2+)</name>
        <dbReference type="ChEBI" id="CHEBI:29033"/>
    </cofactor>
</comment>
<keyword evidence="2" id="KW-0560">Oxidoreductase</keyword>
<accession>A0A5S4YAU2</accession>